<dbReference type="EMBL" id="CP095855">
    <property type="protein sequence ID" value="UPK68616.1"/>
    <property type="molecule type" value="Genomic_DNA"/>
</dbReference>
<evidence type="ECO:0000313" key="2">
    <source>
        <dbReference type="EMBL" id="UPK68616.1"/>
    </source>
</evidence>
<evidence type="ECO:0000256" key="1">
    <source>
        <dbReference type="SAM" id="SignalP"/>
    </source>
</evidence>
<keyword evidence="1" id="KW-0732">Signal</keyword>
<keyword evidence="3" id="KW-1185">Reference proteome</keyword>
<sequence>MRKCYLISGIFLLFTSLPALAQTGKSKPKTPAAKKPAATATKTTTLRFRSTWGIFLSDSLPRPEISKLLDSPLVVRDEKNNKYPVVSFDFTYERKEPYLNDTTGKPGFYTEFVGDSFKGDRLPSLWVERIREMLERNEVFYFDNIIINYTGDKLYRAPKLKFNVR</sequence>
<reference evidence="2 3" key="1">
    <citation type="submission" date="2022-04" db="EMBL/GenBank/DDBJ databases">
        <title>The arsenic-methylating capacity of Chitinophaga filiformis YT5 during chitin decomposition.</title>
        <authorList>
            <person name="Chen G."/>
            <person name="Liang Y."/>
        </authorList>
    </citation>
    <scope>NUCLEOTIDE SEQUENCE [LARGE SCALE GENOMIC DNA]</scope>
    <source>
        <strain evidence="2 3">YT5</strain>
    </source>
</reference>
<evidence type="ECO:0008006" key="4">
    <source>
        <dbReference type="Google" id="ProtNLM"/>
    </source>
</evidence>
<protein>
    <recommendedName>
        <fullName evidence="4">Gliding motility-associated lipoprotein GldH</fullName>
    </recommendedName>
</protein>
<dbReference type="RefSeq" id="WP_247810997.1">
    <property type="nucleotide sequence ID" value="NZ_CP095855.1"/>
</dbReference>
<gene>
    <name evidence="2" type="ORF">MYF79_27025</name>
</gene>
<accession>A0ABY4HXS5</accession>
<evidence type="ECO:0000313" key="3">
    <source>
        <dbReference type="Proteomes" id="UP000830198"/>
    </source>
</evidence>
<proteinExistence type="predicted"/>
<name>A0ABY4HXS5_CHIFI</name>
<feature type="signal peptide" evidence="1">
    <location>
        <begin position="1"/>
        <end position="21"/>
    </location>
</feature>
<organism evidence="2 3">
    <name type="scientific">Chitinophaga filiformis</name>
    <name type="common">Myxococcus filiformis</name>
    <name type="synonym">Flexibacter filiformis</name>
    <dbReference type="NCBI Taxonomy" id="104663"/>
    <lineage>
        <taxon>Bacteria</taxon>
        <taxon>Pseudomonadati</taxon>
        <taxon>Bacteroidota</taxon>
        <taxon>Chitinophagia</taxon>
        <taxon>Chitinophagales</taxon>
        <taxon>Chitinophagaceae</taxon>
        <taxon>Chitinophaga</taxon>
    </lineage>
</organism>
<feature type="chain" id="PRO_5046761091" description="Gliding motility-associated lipoprotein GldH" evidence="1">
    <location>
        <begin position="22"/>
        <end position="165"/>
    </location>
</feature>
<dbReference type="Proteomes" id="UP000830198">
    <property type="component" value="Chromosome"/>
</dbReference>